<keyword evidence="2" id="KW-1185">Reference proteome</keyword>
<name>A0A261FWP0_9BIFI</name>
<evidence type="ECO:0008006" key="3">
    <source>
        <dbReference type="Google" id="ProtNLM"/>
    </source>
</evidence>
<evidence type="ECO:0000313" key="1">
    <source>
        <dbReference type="EMBL" id="OZG63600.1"/>
    </source>
</evidence>
<organism evidence="1 2">
    <name type="scientific">Bifidobacterium hapali</name>
    <dbReference type="NCBI Taxonomy" id="1630172"/>
    <lineage>
        <taxon>Bacteria</taxon>
        <taxon>Bacillati</taxon>
        <taxon>Actinomycetota</taxon>
        <taxon>Actinomycetes</taxon>
        <taxon>Bifidobacteriales</taxon>
        <taxon>Bifidobacteriaceae</taxon>
        <taxon>Bifidobacterium</taxon>
    </lineage>
</organism>
<evidence type="ECO:0000313" key="2">
    <source>
        <dbReference type="Proteomes" id="UP000216074"/>
    </source>
</evidence>
<comment type="caution">
    <text evidence="1">The sequence shown here is derived from an EMBL/GenBank/DDBJ whole genome shotgun (WGS) entry which is preliminary data.</text>
</comment>
<dbReference type="EMBL" id="MWWY01000035">
    <property type="protein sequence ID" value="OZG63600.1"/>
    <property type="molecule type" value="Genomic_DNA"/>
</dbReference>
<dbReference type="InterPro" id="IPR011335">
    <property type="entry name" value="Restrct_endonuc-II-like"/>
</dbReference>
<dbReference type="AlphaFoldDB" id="A0A261FWP0"/>
<protein>
    <recommendedName>
        <fullName evidence="3">DUF559 domain-containing protein</fullName>
    </recommendedName>
</protein>
<reference evidence="1 2" key="1">
    <citation type="journal article" date="2017" name="BMC Genomics">
        <title>Comparative genomic and phylogenomic analyses of the Bifidobacteriaceae family.</title>
        <authorList>
            <person name="Lugli G.A."/>
            <person name="Milani C."/>
            <person name="Turroni F."/>
            <person name="Duranti S."/>
            <person name="Mancabelli L."/>
            <person name="Mangifesta M."/>
            <person name="Ferrario C."/>
            <person name="Modesto M."/>
            <person name="Mattarelli P."/>
            <person name="Jiri K."/>
            <person name="van Sinderen D."/>
            <person name="Ventura M."/>
        </authorList>
    </citation>
    <scope>NUCLEOTIDE SEQUENCE [LARGE SCALE GENOMIC DNA]</scope>
    <source>
        <strain evidence="1 2">DSM 100202</strain>
    </source>
</reference>
<dbReference type="RefSeq" id="WP_244569370.1">
    <property type="nucleotide sequence ID" value="NZ_MWWY01000035.1"/>
</dbReference>
<dbReference type="Gene3D" id="3.40.960.10">
    <property type="entry name" value="VSR Endonuclease"/>
    <property type="match status" value="1"/>
</dbReference>
<accession>A0A261FWP0</accession>
<dbReference type="SUPFAM" id="SSF52980">
    <property type="entry name" value="Restriction endonuclease-like"/>
    <property type="match status" value="1"/>
</dbReference>
<gene>
    <name evidence="1" type="ORF">BHAP_1787</name>
</gene>
<proteinExistence type="predicted"/>
<dbReference type="Proteomes" id="UP000216074">
    <property type="component" value="Unassembled WGS sequence"/>
</dbReference>
<sequence>MKLSTYPQFATAHVAHQPAIRYSQHMDDSTLMQSLAEHQAAMIRRCVDETQRLQRKLLFGMTTSLALQSIAQPDHCDLDTSLLHTVSRTSAKRVRTVKSSSEAHIWKYVNEDACVQISTNVYTLDLLHTWAQLSTHLPLIDLVILGDAILTRRDAPSSCLAEFTRNLGYFRGKQQCRQAAKLVSTRVQSPMETKVRLAASRHGLPKAVTNYTVPDARFSSGIDMTLDLAWPNYRVAVEYDGDHHRTDKTQWRRDREKREYLQSHEWIIMSITAANVADDMARAEFALRLARYLANRGATFTFKVLAMSLEETARLQDAENTDKKPR</sequence>